<proteinExistence type="predicted"/>
<keyword evidence="3" id="KW-1185">Reference proteome</keyword>
<reference evidence="2 3" key="1">
    <citation type="journal article" date="2019" name="Int. J. Syst. Evol. Microbiol.">
        <title>The Global Catalogue of Microorganisms (GCM) 10K type strain sequencing project: providing services to taxonomists for standard genome sequencing and annotation.</title>
        <authorList>
            <consortium name="The Broad Institute Genomics Platform"/>
            <consortium name="The Broad Institute Genome Sequencing Center for Infectious Disease"/>
            <person name="Wu L."/>
            <person name="Ma J."/>
        </authorList>
    </citation>
    <scope>NUCLEOTIDE SEQUENCE [LARGE SCALE GENOMIC DNA]</scope>
    <source>
        <strain evidence="2 3">JCM 16013</strain>
    </source>
</reference>
<dbReference type="Proteomes" id="UP001499854">
    <property type="component" value="Unassembled WGS sequence"/>
</dbReference>
<feature type="transmembrane region" description="Helical" evidence="1">
    <location>
        <begin position="664"/>
        <end position="685"/>
    </location>
</feature>
<evidence type="ECO:0000313" key="3">
    <source>
        <dbReference type="Proteomes" id="UP001499854"/>
    </source>
</evidence>
<keyword evidence="1" id="KW-0472">Membrane</keyword>
<keyword evidence="1" id="KW-1133">Transmembrane helix</keyword>
<name>A0ABN2QVD7_9ACTN</name>
<gene>
    <name evidence="2" type="ORF">GCM10009838_13780</name>
</gene>
<dbReference type="EMBL" id="BAAAQM010000005">
    <property type="protein sequence ID" value="GAA1958831.1"/>
    <property type="molecule type" value="Genomic_DNA"/>
</dbReference>
<evidence type="ECO:0000313" key="2">
    <source>
        <dbReference type="EMBL" id="GAA1958831.1"/>
    </source>
</evidence>
<keyword evidence="1" id="KW-0812">Transmembrane</keyword>
<evidence type="ECO:0000256" key="1">
    <source>
        <dbReference type="SAM" id="Phobius"/>
    </source>
</evidence>
<sequence>MLFLGAGGLLLDSARADDAPAKPSVLVGIDSVLPQIPDFTDTAKQMTFSGRLQNTKSTSVKVVVELRRSLVEARSEMGSATGNGYLVQGKTAPKSQEVAPGATVDWKLTPSEAELFGTKNPRPGVYAIDVDVRDTDGDFLGGQRTYVVWKPLSESGTKKARVALLWPVVGQPGLTGQKTPDNAAAPIVSDPQAAQQFRPGGRLDQILQLGQQFTVNWVLDPDVLYTANQLAGGYFVAADGGAKTPGADAGEAKDWYDAAHDLFSLQAQNCWNLPYADPDLTTLSRTKPGRDLLGDALKLHAPATTGACHRPQTLLWPAGGQADATTLKAVQAANVPGQVTLLASNVVSSWKSAHVSLPQSPDTVAYDTYLSGVFNDEATTPGQPSLNKPGVLAGQQWLAQTALLAADYTDRVLVVAPPRDFTPTAPLASAISATEKLGANDQWVGLDSLDKALEGKPAPAPAPLLAAKTDTPNLPAPVVTSTSDSAKLYRALHSVMDGSHDSDSAVPYRPVATWWRDHDGDTGFSSTVYNTVVKEHGLVAIGGQQQTLTLSGKSGSVPVTIVNNTNSAIHIYLQAHSKQSMQLKVAENQGLQTVARGQSATVRIHVEGEGNGQKIELVATLYTCSDFSSGCTYYPSGLFTELKPEKGHLGPVGQVIIPVKVSRIGIIALGLMIGSGVLLVALIGLRVYRAKRAQHASAQDTMAS</sequence>
<protein>
    <submittedName>
        <fullName evidence="2">DUF6049 family protein</fullName>
    </submittedName>
</protein>
<accession>A0ABN2QVD7</accession>
<comment type="caution">
    <text evidence="2">The sequence shown here is derived from an EMBL/GenBank/DDBJ whole genome shotgun (WGS) entry which is preliminary data.</text>
</comment>
<organism evidence="2 3">
    <name type="scientific">Catenulispora subtropica</name>
    <dbReference type="NCBI Taxonomy" id="450798"/>
    <lineage>
        <taxon>Bacteria</taxon>
        <taxon>Bacillati</taxon>
        <taxon>Actinomycetota</taxon>
        <taxon>Actinomycetes</taxon>
        <taxon>Catenulisporales</taxon>
        <taxon>Catenulisporaceae</taxon>
        <taxon>Catenulispora</taxon>
    </lineage>
</organism>